<dbReference type="InterPro" id="IPR014719">
    <property type="entry name" value="Ribosomal_bL12_C/ClpS-like"/>
</dbReference>
<dbReference type="OrthoDB" id="2308at2759"/>
<feature type="domain" description="Adaptor protein ClpS core" evidence="3">
    <location>
        <begin position="81"/>
        <end position="147"/>
    </location>
</feature>
<gene>
    <name evidence="4" type="ORF">TrRE_jg466</name>
</gene>
<feature type="compositionally biased region" description="Low complexity" evidence="1">
    <location>
        <begin position="55"/>
        <end position="65"/>
    </location>
</feature>
<dbReference type="Pfam" id="PF02617">
    <property type="entry name" value="ClpS"/>
    <property type="match status" value="1"/>
</dbReference>
<protein>
    <recommendedName>
        <fullName evidence="3">Adaptor protein ClpS core domain-containing protein</fullName>
    </recommendedName>
</protein>
<dbReference type="Proteomes" id="UP001165082">
    <property type="component" value="Unassembled WGS sequence"/>
</dbReference>
<accession>A0A9W6ZVH0</accession>
<keyword evidence="5" id="KW-1185">Reference proteome</keyword>
<feature type="compositionally biased region" description="Basic and acidic residues" evidence="1">
    <location>
        <begin position="66"/>
        <end position="78"/>
    </location>
</feature>
<sequence length="163" mass="17855">MRSVITLFAVLLSISSSAAFTFFPSHLPLHSTSTRLFAAPAGPALKQKVTLKSKTVAPGPAAPKAKTAEPKTRGDVETEDAPRYKVLLIGDEEYVEEHVVERMVDVIDDLDKKQSIEVFYAAQKGGKGLVGVYPLEQSEFYVEQLLRSEPMIFSELEKEGKGA</sequence>
<evidence type="ECO:0000259" key="3">
    <source>
        <dbReference type="Pfam" id="PF02617"/>
    </source>
</evidence>
<proteinExistence type="predicted"/>
<dbReference type="AlphaFoldDB" id="A0A9W6ZVH0"/>
<comment type="caution">
    <text evidence="4">The sequence shown here is derived from an EMBL/GenBank/DDBJ whole genome shotgun (WGS) entry which is preliminary data.</text>
</comment>
<dbReference type="EMBL" id="BRXZ01003713">
    <property type="protein sequence ID" value="GMH60411.1"/>
    <property type="molecule type" value="Genomic_DNA"/>
</dbReference>
<evidence type="ECO:0000256" key="2">
    <source>
        <dbReference type="SAM" id="SignalP"/>
    </source>
</evidence>
<dbReference type="GO" id="GO:0030163">
    <property type="term" value="P:protein catabolic process"/>
    <property type="evidence" value="ECO:0007669"/>
    <property type="project" value="InterPro"/>
</dbReference>
<dbReference type="Gene3D" id="3.30.1390.10">
    <property type="match status" value="1"/>
</dbReference>
<evidence type="ECO:0000313" key="4">
    <source>
        <dbReference type="EMBL" id="GMH60411.1"/>
    </source>
</evidence>
<organism evidence="4 5">
    <name type="scientific">Triparma retinervis</name>
    <dbReference type="NCBI Taxonomy" id="2557542"/>
    <lineage>
        <taxon>Eukaryota</taxon>
        <taxon>Sar</taxon>
        <taxon>Stramenopiles</taxon>
        <taxon>Ochrophyta</taxon>
        <taxon>Bolidophyceae</taxon>
        <taxon>Parmales</taxon>
        <taxon>Triparmaceae</taxon>
        <taxon>Triparma</taxon>
    </lineage>
</organism>
<name>A0A9W6ZVH0_9STRA</name>
<feature type="region of interest" description="Disordered" evidence="1">
    <location>
        <begin position="55"/>
        <end position="78"/>
    </location>
</feature>
<keyword evidence="2" id="KW-0732">Signal</keyword>
<dbReference type="SUPFAM" id="SSF54736">
    <property type="entry name" value="ClpS-like"/>
    <property type="match status" value="1"/>
</dbReference>
<evidence type="ECO:0000313" key="5">
    <source>
        <dbReference type="Proteomes" id="UP001165082"/>
    </source>
</evidence>
<reference evidence="4" key="1">
    <citation type="submission" date="2022-07" db="EMBL/GenBank/DDBJ databases">
        <title>Genome analysis of Parmales, a sister group of diatoms, reveals the evolutionary specialization of diatoms from phago-mixotrophs to photoautotrophs.</title>
        <authorList>
            <person name="Ban H."/>
            <person name="Sato S."/>
            <person name="Yoshikawa S."/>
            <person name="Kazumasa Y."/>
            <person name="Nakamura Y."/>
            <person name="Ichinomiya M."/>
            <person name="Saitoh K."/>
            <person name="Sato N."/>
            <person name="Blanc-Mathieu R."/>
            <person name="Endo H."/>
            <person name="Kuwata A."/>
            <person name="Ogata H."/>
        </authorList>
    </citation>
    <scope>NUCLEOTIDE SEQUENCE</scope>
</reference>
<feature type="chain" id="PRO_5040717536" description="Adaptor protein ClpS core domain-containing protein" evidence="2">
    <location>
        <begin position="20"/>
        <end position="163"/>
    </location>
</feature>
<feature type="signal peptide" evidence="2">
    <location>
        <begin position="1"/>
        <end position="19"/>
    </location>
</feature>
<evidence type="ECO:0000256" key="1">
    <source>
        <dbReference type="SAM" id="MobiDB-lite"/>
    </source>
</evidence>
<dbReference type="InterPro" id="IPR003769">
    <property type="entry name" value="ClpS_core"/>
</dbReference>